<organism evidence="1 2">
    <name type="scientific">Sphingomicrobium clamense</name>
    <dbReference type="NCBI Taxonomy" id="2851013"/>
    <lineage>
        <taxon>Bacteria</taxon>
        <taxon>Pseudomonadati</taxon>
        <taxon>Pseudomonadota</taxon>
        <taxon>Alphaproteobacteria</taxon>
        <taxon>Sphingomonadales</taxon>
        <taxon>Sphingomonadaceae</taxon>
        <taxon>Sphingomicrobium</taxon>
    </lineage>
</organism>
<dbReference type="RefSeq" id="WP_218633288.1">
    <property type="nucleotide sequence ID" value="NZ_JAHVAH010000001.1"/>
</dbReference>
<keyword evidence="2" id="KW-1185">Reference proteome</keyword>
<evidence type="ECO:0000313" key="1">
    <source>
        <dbReference type="EMBL" id="MBW0145378.1"/>
    </source>
</evidence>
<dbReference type="PANTHER" id="PTHR23419">
    <property type="entry name" value="DIVALENT CATION TOLERANCE CUTA-RELATED"/>
    <property type="match status" value="1"/>
</dbReference>
<dbReference type="EMBL" id="JAHVAH010000001">
    <property type="protein sequence ID" value="MBW0145378.1"/>
    <property type="molecule type" value="Genomic_DNA"/>
</dbReference>
<dbReference type="InterPro" id="IPR004323">
    <property type="entry name" value="Ion_tolerance_CutA"/>
</dbReference>
<reference evidence="1 2" key="1">
    <citation type="submission" date="2021-07" db="EMBL/GenBank/DDBJ databases">
        <title>The draft genome sequence of Sphingomicrobium sp. B8.</title>
        <authorList>
            <person name="Mu L."/>
        </authorList>
    </citation>
    <scope>NUCLEOTIDE SEQUENCE [LARGE SCALE GENOMIC DNA]</scope>
    <source>
        <strain evidence="1 2">B8</strain>
    </source>
</reference>
<accession>A0ABS6V731</accession>
<evidence type="ECO:0000313" key="2">
    <source>
        <dbReference type="Proteomes" id="UP000698028"/>
    </source>
</evidence>
<name>A0ABS6V731_9SPHN</name>
<dbReference type="Proteomes" id="UP000698028">
    <property type="component" value="Unassembled WGS sequence"/>
</dbReference>
<dbReference type="PANTHER" id="PTHR23419:SF8">
    <property type="entry name" value="FI09726P"/>
    <property type="match status" value="1"/>
</dbReference>
<dbReference type="Pfam" id="PF03091">
    <property type="entry name" value="CutA1"/>
    <property type="match status" value="1"/>
</dbReference>
<comment type="caution">
    <text evidence="1">The sequence shown here is derived from an EMBL/GenBank/DDBJ whole genome shotgun (WGS) entry which is preliminary data.</text>
</comment>
<gene>
    <name evidence="1" type="ORF">KTQ36_08735</name>
</gene>
<protein>
    <submittedName>
        <fullName evidence="1">Divalent-cation tolerance protein CutA</fullName>
    </submittedName>
</protein>
<proteinExistence type="predicted"/>
<sequence>MTLASAWIVCADEAEATAIAEALVAERLAACCNILPPVSSVYRWDGKIERAREVPIIAKTDMDRADALIARVKELHSYDVPAIAIWPINAIPDDYARWIEENTGPDRIA</sequence>